<feature type="chain" id="PRO_5025363815" evidence="1">
    <location>
        <begin position="20"/>
        <end position="459"/>
    </location>
</feature>
<dbReference type="SUPFAM" id="SSF51905">
    <property type="entry name" value="FAD/NAD(P)-binding domain"/>
    <property type="match status" value="1"/>
</dbReference>
<dbReference type="EMBL" id="ML977054">
    <property type="protein sequence ID" value="KAF1948584.1"/>
    <property type="molecule type" value="Genomic_DNA"/>
</dbReference>
<dbReference type="OrthoDB" id="68575at2759"/>
<dbReference type="AlphaFoldDB" id="A0A6A5T8V3"/>
<dbReference type="Gene3D" id="1.10.405.20">
    <property type="match status" value="1"/>
</dbReference>
<dbReference type="Pfam" id="PF13450">
    <property type="entry name" value="NAD_binding_8"/>
    <property type="match status" value="1"/>
</dbReference>
<dbReference type="InterPro" id="IPR036188">
    <property type="entry name" value="FAD/NAD-bd_sf"/>
</dbReference>
<dbReference type="Gene3D" id="3.50.50.60">
    <property type="entry name" value="FAD/NAD(P)-binding domain"/>
    <property type="match status" value="1"/>
</dbReference>
<reference evidence="2" key="1">
    <citation type="journal article" date="2020" name="Stud. Mycol.">
        <title>101 Dothideomycetes genomes: a test case for predicting lifestyles and emergence of pathogens.</title>
        <authorList>
            <person name="Haridas S."/>
            <person name="Albert R."/>
            <person name="Binder M."/>
            <person name="Bloem J."/>
            <person name="Labutti K."/>
            <person name="Salamov A."/>
            <person name="Andreopoulos B."/>
            <person name="Baker S."/>
            <person name="Barry K."/>
            <person name="Bills G."/>
            <person name="Bluhm B."/>
            <person name="Cannon C."/>
            <person name="Castanera R."/>
            <person name="Culley D."/>
            <person name="Daum C."/>
            <person name="Ezra D."/>
            <person name="Gonzalez J."/>
            <person name="Henrissat B."/>
            <person name="Kuo A."/>
            <person name="Liang C."/>
            <person name="Lipzen A."/>
            <person name="Lutzoni F."/>
            <person name="Magnuson J."/>
            <person name="Mondo S."/>
            <person name="Nolan M."/>
            <person name="Ohm R."/>
            <person name="Pangilinan J."/>
            <person name="Park H.-J."/>
            <person name="Ramirez L."/>
            <person name="Alfaro M."/>
            <person name="Sun H."/>
            <person name="Tritt A."/>
            <person name="Yoshinaga Y."/>
            <person name="Zwiers L.-H."/>
            <person name="Turgeon B."/>
            <person name="Goodwin S."/>
            <person name="Spatafora J."/>
            <person name="Crous P."/>
            <person name="Grigoriev I."/>
        </authorList>
    </citation>
    <scope>NUCLEOTIDE SEQUENCE</scope>
    <source>
        <strain evidence="2">CBS 675.92</strain>
    </source>
</reference>
<evidence type="ECO:0000256" key="1">
    <source>
        <dbReference type="SAM" id="SignalP"/>
    </source>
</evidence>
<sequence>MKTCISLTIPLGALALALSTRDQFDTESYAAKDVLTRDVAVIGGGATGIYGAVNLHSRGKSVIVVEKEHVLGGHTNTYIDPATGVSVDYGVQALWNITVTQDYFKLLGITPGPLQFLPLTRFYANFQTGKEVSGVRSTFNFSPYKEQLDKYPYLLYTWKLPKPVPEDLLLTFADFLKKYNLADTAYDVYFSAGGVSNILDQLTINVFKFIDESFLDSITGNAIVPSTNNFEIYAKAATLLGKDVLLESTVVASRRSDNSVALVVQTPSGKKLIKASKLLISIPPLLENVRPFDLDNTETSLFSKWSYTDYYTLLVNNTGLPTNFQYANANESSTTYNIPQLPAPYFITPTRIPGLFYSWYASPSRVTEQQVKSDVSAIIKRLRQTVNSTTEGEPTFVEFRSHTPFKLVVGKEEIEGGFYDKLEGLQGKRSTYWTGAAFMSHDAAVLWNYTQALLPGLAA</sequence>
<name>A0A6A5T8V3_9PLEO</name>
<protein>
    <submittedName>
        <fullName evidence="2">FAD/NAD(P)-binding domain-containing protein</fullName>
    </submittedName>
</protein>
<organism evidence="2 3">
    <name type="scientific">Byssothecium circinans</name>
    <dbReference type="NCBI Taxonomy" id="147558"/>
    <lineage>
        <taxon>Eukaryota</taxon>
        <taxon>Fungi</taxon>
        <taxon>Dikarya</taxon>
        <taxon>Ascomycota</taxon>
        <taxon>Pezizomycotina</taxon>
        <taxon>Dothideomycetes</taxon>
        <taxon>Pleosporomycetidae</taxon>
        <taxon>Pleosporales</taxon>
        <taxon>Massarineae</taxon>
        <taxon>Massarinaceae</taxon>
        <taxon>Byssothecium</taxon>
    </lineage>
</organism>
<dbReference type="Proteomes" id="UP000800035">
    <property type="component" value="Unassembled WGS sequence"/>
</dbReference>
<keyword evidence="1" id="KW-0732">Signal</keyword>
<keyword evidence="3" id="KW-1185">Reference proteome</keyword>
<accession>A0A6A5T8V3</accession>
<dbReference type="Gene3D" id="3.30.70.1990">
    <property type="match status" value="1"/>
</dbReference>
<gene>
    <name evidence="2" type="ORF">CC80DRAFT_498148</name>
</gene>
<feature type="signal peptide" evidence="1">
    <location>
        <begin position="1"/>
        <end position="19"/>
    </location>
</feature>
<evidence type="ECO:0000313" key="3">
    <source>
        <dbReference type="Proteomes" id="UP000800035"/>
    </source>
</evidence>
<proteinExistence type="predicted"/>
<evidence type="ECO:0000313" key="2">
    <source>
        <dbReference type="EMBL" id="KAF1948584.1"/>
    </source>
</evidence>